<dbReference type="GeneID" id="88848517"/>
<keyword evidence="7" id="KW-0479">Metal-binding</keyword>
<evidence type="ECO:0000256" key="4">
    <source>
        <dbReference type="ARBA" id="ARBA00011738"/>
    </source>
</evidence>
<dbReference type="Pfam" id="PF02779">
    <property type="entry name" value="Transket_pyr"/>
    <property type="match status" value="1"/>
</dbReference>
<dbReference type="Pfam" id="PF02780">
    <property type="entry name" value="Transketolase_C"/>
    <property type="match status" value="1"/>
</dbReference>
<organism evidence="13 14">
    <name type="scientific">Parolsenella catena</name>
    <dbReference type="NCBI Taxonomy" id="2003188"/>
    <lineage>
        <taxon>Bacteria</taxon>
        <taxon>Bacillati</taxon>
        <taxon>Actinomycetota</taxon>
        <taxon>Coriobacteriia</taxon>
        <taxon>Coriobacteriales</taxon>
        <taxon>Atopobiaceae</taxon>
        <taxon>Parolsenella</taxon>
    </lineage>
</organism>
<dbReference type="PANTHER" id="PTHR43322">
    <property type="entry name" value="1-D-DEOXYXYLULOSE 5-PHOSPHATE SYNTHASE-RELATED"/>
    <property type="match status" value="1"/>
</dbReference>
<evidence type="ECO:0000256" key="1">
    <source>
        <dbReference type="ARBA" id="ARBA00001946"/>
    </source>
</evidence>
<dbReference type="Pfam" id="PF13292">
    <property type="entry name" value="DXP_synthase_N"/>
    <property type="match status" value="1"/>
</dbReference>
<dbReference type="AlphaFoldDB" id="A0A3G9JWF4"/>
<dbReference type="NCBIfam" id="NF008968">
    <property type="entry name" value="PRK12315.1"/>
    <property type="match status" value="1"/>
</dbReference>
<evidence type="ECO:0000313" key="14">
    <source>
        <dbReference type="Proteomes" id="UP000273154"/>
    </source>
</evidence>
<comment type="subunit">
    <text evidence="4">Homodimer.</text>
</comment>
<dbReference type="GO" id="GO:0009228">
    <property type="term" value="P:thiamine biosynthetic process"/>
    <property type="evidence" value="ECO:0007669"/>
    <property type="project" value="UniProtKB-KW"/>
</dbReference>
<dbReference type="CDD" id="cd07033">
    <property type="entry name" value="TPP_PYR_DXS_TK_like"/>
    <property type="match status" value="1"/>
</dbReference>
<evidence type="ECO:0000256" key="8">
    <source>
        <dbReference type="ARBA" id="ARBA00022842"/>
    </source>
</evidence>
<evidence type="ECO:0000256" key="9">
    <source>
        <dbReference type="ARBA" id="ARBA00022977"/>
    </source>
</evidence>
<evidence type="ECO:0000256" key="3">
    <source>
        <dbReference type="ARBA" id="ARBA00011081"/>
    </source>
</evidence>
<dbReference type="EC" id="2.2.1.7" evidence="5"/>
<dbReference type="RefSeq" id="WP_126421139.1">
    <property type="nucleotide sequence ID" value="NZ_AP019367.1"/>
</dbReference>
<name>A0A3G9JWF4_9ACTN</name>
<dbReference type="GO" id="GO:0005829">
    <property type="term" value="C:cytosol"/>
    <property type="evidence" value="ECO:0007669"/>
    <property type="project" value="TreeGrafter"/>
</dbReference>
<evidence type="ECO:0000256" key="10">
    <source>
        <dbReference type="ARBA" id="ARBA00023052"/>
    </source>
</evidence>
<proteinExistence type="inferred from homology"/>
<dbReference type="Gene3D" id="3.40.50.920">
    <property type="match status" value="1"/>
</dbReference>
<dbReference type="InterPro" id="IPR005475">
    <property type="entry name" value="Transketolase-like_Pyr-bd"/>
</dbReference>
<gene>
    <name evidence="13" type="primary">dxs</name>
    <name evidence="13" type="ORF">Pcatena_03740</name>
</gene>
<accession>A0A3G9JWF4</accession>
<feature type="domain" description="Transketolase-like pyrimidine-binding" evidence="12">
    <location>
        <begin position="287"/>
        <end position="452"/>
    </location>
</feature>
<keyword evidence="10" id="KW-0786">Thiamine pyrophosphate</keyword>
<dbReference type="CDD" id="cd02007">
    <property type="entry name" value="TPP_DXS"/>
    <property type="match status" value="1"/>
</dbReference>
<comment type="pathway">
    <text evidence="2">Metabolic intermediate biosynthesis; 1-deoxy-D-xylulose 5-phosphate biosynthesis; 1-deoxy-D-xylulose 5-phosphate from D-glyceraldehyde 3-phosphate and pyruvate: step 1/1.</text>
</comment>
<evidence type="ECO:0000256" key="2">
    <source>
        <dbReference type="ARBA" id="ARBA00004980"/>
    </source>
</evidence>
<sequence length="596" mass="63069">MYLEHIESPADVRALPASVMPALCAEIRDAIIASSAKVGGHVGPNLGIVELTVALHRVFRSPADKLVFDVSHQTYAHKMLTGRAWNYLDPTRMGTLSGFASPVESEHDHFSMGHTSTSVSLAAGLARARDLAGERYDVVAVIGDGSLSGGLAFEGLDDVARLGTGLIVVVNDNEWSISQNQGGLYAALAHLRETGGNAPDNPFRALGLDYAYVENGNDEQALESALANLRGCERPVVLHVHTRKGLGFAPAEADEESWHHVGPFDPATGEKLAGGRASGGIVAAPPATYADITGEFLLSRMSSDQRLIAISSATPYMMGLTAARRAAAGRQFVDVGIAEEHAVTLAAGLATGGAHPVYGVYGTFLQRAYDQIWHDVCLNAAPVTILVFGSSAFGTTDATHLGFYDIAMLGDMPGLTYLAPTCREEYLAMLDWACGYEGGPVAIRVPGAGVVSRPDVELPTDGFASGMPEIVHEGDDDVAILALGATLPLGRRVAERLAAADVDAELVNPRFACGIDRDWVRGLAGRFRVVVTLEDGVRDGGFGSRVACVLGPTGARVRCFGLTHGFPDRYEPHELLEACGMTEENVTRETLALLGR</sequence>
<dbReference type="EMBL" id="AP019367">
    <property type="protein sequence ID" value="BBH49787.1"/>
    <property type="molecule type" value="Genomic_DNA"/>
</dbReference>
<dbReference type="UniPathway" id="UPA00064">
    <property type="reaction ID" value="UER00091"/>
</dbReference>
<dbReference type="Proteomes" id="UP000273154">
    <property type="component" value="Chromosome"/>
</dbReference>
<evidence type="ECO:0000313" key="13">
    <source>
        <dbReference type="EMBL" id="BBH49787.1"/>
    </source>
</evidence>
<dbReference type="InterPro" id="IPR009014">
    <property type="entry name" value="Transketo_C/PFOR_II"/>
</dbReference>
<dbReference type="InterPro" id="IPR033248">
    <property type="entry name" value="Transketolase_C"/>
</dbReference>
<evidence type="ECO:0000256" key="7">
    <source>
        <dbReference type="ARBA" id="ARBA00022723"/>
    </source>
</evidence>
<dbReference type="GO" id="GO:0008661">
    <property type="term" value="F:1-deoxy-D-xylulose-5-phosphate synthase activity"/>
    <property type="evidence" value="ECO:0007669"/>
    <property type="project" value="UniProtKB-EC"/>
</dbReference>
<keyword evidence="6" id="KW-0808">Transferase</keyword>
<evidence type="ECO:0000256" key="5">
    <source>
        <dbReference type="ARBA" id="ARBA00013150"/>
    </source>
</evidence>
<evidence type="ECO:0000256" key="11">
    <source>
        <dbReference type="ARBA" id="ARBA00023229"/>
    </source>
</evidence>
<dbReference type="NCBIfam" id="NF003933">
    <property type="entry name" value="PRK05444.2-2"/>
    <property type="match status" value="1"/>
</dbReference>
<dbReference type="InterPro" id="IPR029061">
    <property type="entry name" value="THDP-binding"/>
</dbReference>
<dbReference type="Gene3D" id="3.40.50.970">
    <property type="match status" value="2"/>
</dbReference>
<reference evidence="14" key="1">
    <citation type="submission" date="2018-11" db="EMBL/GenBank/DDBJ databases">
        <title>Comparative genomics of Parolsenella catena and Libanicoccus massiliensis: Reclassification of Libanicoccus massiliensis as Parolsenella massiliensis comb. nov.</title>
        <authorList>
            <person name="Sakamoto M."/>
            <person name="Ikeyama N."/>
            <person name="Murakami T."/>
            <person name="Mori H."/>
            <person name="Yuki M."/>
            <person name="Ohkuma M."/>
        </authorList>
    </citation>
    <scope>NUCLEOTIDE SEQUENCE [LARGE SCALE GENOMIC DNA]</scope>
    <source>
        <strain evidence="14">JCM 31932</strain>
    </source>
</reference>
<dbReference type="GO" id="GO:0000287">
    <property type="term" value="F:magnesium ion binding"/>
    <property type="evidence" value="ECO:0007669"/>
    <property type="project" value="UniProtKB-ARBA"/>
</dbReference>
<dbReference type="OrthoDB" id="9803371at2"/>
<keyword evidence="8" id="KW-0460">Magnesium</keyword>
<keyword evidence="11" id="KW-0414">Isoprene biosynthesis</keyword>
<dbReference type="InterPro" id="IPR005477">
    <property type="entry name" value="Dxylulose-5-P_synthase"/>
</dbReference>
<keyword evidence="14" id="KW-1185">Reference proteome</keyword>
<dbReference type="SMART" id="SM00861">
    <property type="entry name" value="Transket_pyr"/>
    <property type="match status" value="1"/>
</dbReference>
<evidence type="ECO:0000259" key="12">
    <source>
        <dbReference type="SMART" id="SM00861"/>
    </source>
</evidence>
<comment type="cofactor">
    <cofactor evidence="1">
        <name>Mg(2+)</name>
        <dbReference type="ChEBI" id="CHEBI:18420"/>
    </cofactor>
</comment>
<dbReference type="SUPFAM" id="SSF52922">
    <property type="entry name" value="TK C-terminal domain-like"/>
    <property type="match status" value="1"/>
</dbReference>
<dbReference type="SUPFAM" id="SSF52518">
    <property type="entry name" value="Thiamin diphosphate-binding fold (THDP-binding)"/>
    <property type="match status" value="2"/>
</dbReference>
<dbReference type="GO" id="GO:0016114">
    <property type="term" value="P:terpenoid biosynthetic process"/>
    <property type="evidence" value="ECO:0007669"/>
    <property type="project" value="InterPro"/>
</dbReference>
<dbReference type="KEGG" id="pcat:Pcatena_03740"/>
<dbReference type="PANTHER" id="PTHR43322:SF1">
    <property type="entry name" value="1-DEOXY-D-XYLULOSE-5-PHOSPHATE SYNTHASE"/>
    <property type="match status" value="1"/>
</dbReference>
<comment type="similarity">
    <text evidence="3">Belongs to the transketolase family. DXPS subfamily.</text>
</comment>
<keyword evidence="9" id="KW-0784">Thiamine biosynthesis</keyword>
<evidence type="ECO:0000256" key="6">
    <source>
        <dbReference type="ARBA" id="ARBA00022679"/>
    </source>
</evidence>
<dbReference type="GO" id="GO:0019288">
    <property type="term" value="P:isopentenyl diphosphate biosynthetic process, methylerythritol 4-phosphate pathway"/>
    <property type="evidence" value="ECO:0007669"/>
    <property type="project" value="TreeGrafter"/>
</dbReference>
<protein>
    <recommendedName>
        <fullName evidence="5">1-deoxy-D-xylulose-5-phosphate synthase</fullName>
        <ecNumber evidence="5">2.2.1.7</ecNumber>
    </recommendedName>
</protein>